<dbReference type="UniPathway" id="UPA00079"/>
<dbReference type="GO" id="GO:0043748">
    <property type="term" value="F:O-succinylbenzoate synthase activity"/>
    <property type="evidence" value="ECO:0007669"/>
    <property type="project" value="UniProtKB-EC"/>
</dbReference>
<dbReference type="InParanoid" id="L0AA97"/>
<dbReference type="GO" id="GO:0046872">
    <property type="term" value="F:metal ion binding"/>
    <property type="evidence" value="ECO:0007669"/>
    <property type="project" value="UniProtKB-KW"/>
</dbReference>
<dbReference type="SUPFAM" id="SSF51604">
    <property type="entry name" value="Enolase C-terminal domain-like"/>
    <property type="match status" value="1"/>
</dbReference>
<dbReference type="Pfam" id="PF02746">
    <property type="entry name" value="MR_MLE_N"/>
    <property type="match status" value="1"/>
</dbReference>
<keyword evidence="3" id="KW-0460">Magnesium</keyword>
<accession>L0AA97</accession>
<evidence type="ECO:0000256" key="1">
    <source>
        <dbReference type="ARBA" id="ARBA00001968"/>
    </source>
</evidence>
<evidence type="ECO:0000313" key="8">
    <source>
        <dbReference type="Proteomes" id="UP000010469"/>
    </source>
</evidence>
<evidence type="ECO:0000256" key="3">
    <source>
        <dbReference type="ARBA" id="ARBA00022842"/>
    </source>
</evidence>
<dbReference type="PANTHER" id="PTHR48073:SF5">
    <property type="entry name" value="O-SUCCINYLBENZOATE SYNTHASE"/>
    <property type="match status" value="1"/>
</dbReference>
<dbReference type="Gene3D" id="3.20.20.120">
    <property type="entry name" value="Enolase-like C-terminal domain"/>
    <property type="match status" value="1"/>
</dbReference>
<dbReference type="Gene3D" id="3.30.390.10">
    <property type="entry name" value="Enolase-like, N-terminal domain"/>
    <property type="match status" value="1"/>
</dbReference>
<evidence type="ECO:0000256" key="4">
    <source>
        <dbReference type="ARBA" id="ARBA00023239"/>
    </source>
</evidence>
<evidence type="ECO:0000259" key="6">
    <source>
        <dbReference type="SMART" id="SM00922"/>
    </source>
</evidence>
<dbReference type="RefSeq" id="WP_015232247.1">
    <property type="nucleotide sequence ID" value="NC_019791.1"/>
</dbReference>
<dbReference type="EMBL" id="CP003378">
    <property type="protein sequence ID" value="AFZ70349.1"/>
    <property type="molecule type" value="Genomic_DNA"/>
</dbReference>
<proteinExistence type="predicted"/>
<dbReference type="NCBIfam" id="TIGR01928">
    <property type="entry name" value="menC_lowGC_arch"/>
    <property type="match status" value="1"/>
</dbReference>
<dbReference type="InterPro" id="IPR029065">
    <property type="entry name" value="Enolase_C-like"/>
</dbReference>
<dbReference type="InterPro" id="IPR013341">
    <property type="entry name" value="Mandelate_racemase_N_dom"/>
</dbReference>
<evidence type="ECO:0000256" key="5">
    <source>
        <dbReference type="ARBA" id="ARBA00029491"/>
    </source>
</evidence>
<dbReference type="SFLD" id="SFLDG00180">
    <property type="entry name" value="muconate_cycloisomerase"/>
    <property type="match status" value="1"/>
</dbReference>
<evidence type="ECO:0000256" key="2">
    <source>
        <dbReference type="ARBA" id="ARBA00022723"/>
    </source>
</evidence>
<keyword evidence="2" id="KW-0479">Metal-binding</keyword>
<dbReference type="SUPFAM" id="SSF54826">
    <property type="entry name" value="Enolase N-terminal domain-like"/>
    <property type="match status" value="1"/>
</dbReference>
<dbReference type="GO" id="GO:0016854">
    <property type="term" value="F:racemase and epimerase activity"/>
    <property type="evidence" value="ECO:0007669"/>
    <property type="project" value="UniProtKB-ARBA"/>
</dbReference>
<dbReference type="EC" id="4.2.1.113" evidence="5"/>
<dbReference type="InterPro" id="IPR010197">
    <property type="entry name" value="OSBS/NAAAR"/>
</dbReference>
<comment type="cofactor">
    <cofactor evidence="1">
        <name>a divalent metal cation</name>
        <dbReference type="ChEBI" id="CHEBI:60240"/>
    </cofactor>
</comment>
<dbReference type="PANTHER" id="PTHR48073">
    <property type="entry name" value="O-SUCCINYLBENZOATE SYNTHASE-RELATED"/>
    <property type="match status" value="1"/>
</dbReference>
<dbReference type="GeneID" id="14211852"/>
<reference evidence="8" key="1">
    <citation type="submission" date="2012-03" db="EMBL/GenBank/DDBJ databases">
        <title>Complete genome of Caldisphaera lagunensis DSM 15908.</title>
        <authorList>
            <person name="Lucas S."/>
            <person name="Copeland A."/>
            <person name="Lapidus A."/>
            <person name="Glavina del Rio T."/>
            <person name="Dalin E."/>
            <person name="Tice H."/>
            <person name="Bruce D."/>
            <person name="Goodwin L."/>
            <person name="Pitluck S."/>
            <person name="Peters L."/>
            <person name="Mikhailova N."/>
            <person name="Teshima H."/>
            <person name="Kyrpides N."/>
            <person name="Mavromatis K."/>
            <person name="Ivanova N."/>
            <person name="Brettin T."/>
            <person name="Detter J.C."/>
            <person name="Han C."/>
            <person name="Larimer F."/>
            <person name="Land M."/>
            <person name="Hauser L."/>
            <person name="Markowitz V."/>
            <person name="Cheng J.-F."/>
            <person name="Hugenholtz P."/>
            <person name="Woyke T."/>
            <person name="Wu D."/>
            <person name="Spring S."/>
            <person name="Schroeder M."/>
            <person name="Brambilla E."/>
            <person name="Klenk H.-P."/>
            <person name="Eisen J.A."/>
        </authorList>
    </citation>
    <scope>NUCLEOTIDE SEQUENCE [LARGE SCALE GENOMIC DNA]</scope>
    <source>
        <strain evidence="8">DSM 15908 / JCM 11604 / IC-154</strain>
    </source>
</reference>
<dbReference type="InterPro" id="IPR036849">
    <property type="entry name" value="Enolase-like_C_sf"/>
</dbReference>
<dbReference type="Proteomes" id="UP000010469">
    <property type="component" value="Chromosome"/>
</dbReference>
<gene>
    <name evidence="7" type="ordered locus">Calag_0592</name>
</gene>
<keyword evidence="4" id="KW-0456">Lyase</keyword>
<dbReference type="HOGENOM" id="CLU_030273_4_4_2"/>
<dbReference type="Pfam" id="PF13378">
    <property type="entry name" value="MR_MLE_C"/>
    <property type="match status" value="1"/>
</dbReference>
<keyword evidence="8" id="KW-1185">Reference proteome</keyword>
<dbReference type="UniPathway" id="UPA01057">
    <property type="reaction ID" value="UER00165"/>
</dbReference>
<dbReference type="STRING" id="1056495.Calag_0592"/>
<sequence>MELKKIEIFELWVKLKEDFETSFGKTIERPALLIRLEEKGGEVGWAESVAGEGPWYSYETWETAWHILNDFIIPKVIEEKEIDVDKFNEKVSNIRGHNMAKAGFEMALWDLKAKVEGKPLWRLLGGVNRNISSGVSIGIQKTTDDLVKKVSSFLEKGYKRIKIKIKPGYDLEPVIRLRKEFGEDLPLQVDANSAYKLNDIEIFRKLDNYNLLMIEQPLHWKDLVDHAELARHIKTPICLDESIEDVNDARKAYQLNSAMIINIKPGRVGGFNEVLKIHDFWYKIANRNVWIGGMLETGIGRGHLVSAATLPGVRYPNDISASEKYYEKDIVEPPWKLNKDGTITAPEKPGIGVEVLEDYIIKNSKRSKSYSLSNPSK</sequence>
<organism evidence="7 8">
    <name type="scientific">Caldisphaera lagunensis (strain DSM 15908 / JCM 11604 / ANMR 0165 / IC-154)</name>
    <dbReference type="NCBI Taxonomy" id="1056495"/>
    <lineage>
        <taxon>Archaea</taxon>
        <taxon>Thermoproteota</taxon>
        <taxon>Thermoprotei</taxon>
        <taxon>Acidilobales</taxon>
        <taxon>Caldisphaeraceae</taxon>
        <taxon>Caldisphaera</taxon>
    </lineage>
</organism>
<dbReference type="KEGG" id="clg:Calag_0592"/>
<dbReference type="CDD" id="cd03317">
    <property type="entry name" value="NAAAR"/>
    <property type="match status" value="1"/>
</dbReference>
<dbReference type="SFLD" id="SFLDS00001">
    <property type="entry name" value="Enolase"/>
    <property type="match status" value="1"/>
</dbReference>
<dbReference type="OrthoDB" id="372081at2157"/>
<feature type="domain" description="Mandelate racemase/muconate lactonizing enzyme C-terminal" evidence="6">
    <location>
        <begin position="143"/>
        <end position="236"/>
    </location>
</feature>
<dbReference type="SFLD" id="SFLDF00009">
    <property type="entry name" value="o-succinylbenzoate_synthase"/>
    <property type="match status" value="1"/>
</dbReference>
<dbReference type="InterPro" id="IPR013342">
    <property type="entry name" value="Mandelate_racemase_C"/>
</dbReference>
<dbReference type="AlphaFoldDB" id="L0AA97"/>
<dbReference type="eggNOG" id="arCOG01168">
    <property type="taxonomic scope" value="Archaea"/>
</dbReference>
<evidence type="ECO:0000313" key="7">
    <source>
        <dbReference type="EMBL" id="AFZ70349.1"/>
    </source>
</evidence>
<dbReference type="GO" id="GO:0009234">
    <property type="term" value="P:menaquinone biosynthetic process"/>
    <property type="evidence" value="ECO:0007669"/>
    <property type="project" value="UniProtKB-UniPathway"/>
</dbReference>
<protein>
    <recommendedName>
        <fullName evidence="5">o-succinylbenzoate synthase</fullName>
        <ecNumber evidence="5">4.2.1.113</ecNumber>
    </recommendedName>
</protein>
<dbReference type="SMART" id="SM00922">
    <property type="entry name" value="MR_MLE"/>
    <property type="match status" value="1"/>
</dbReference>
<dbReference type="InterPro" id="IPR029017">
    <property type="entry name" value="Enolase-like_N"/>
</dbReference>
<dbReference type="FunCoup" id="L0AA97">
    <property type="interactions" value="93"/>
</dbReference>
<name>L0AA97_CALLD</name>